<dbReference type="AlphaFoldDB" id="A0A2M4C8C8"/>
<feature type="chain" id="PRO_5014954180" evidence="1">
    <location>
        <begin position="18"/>
        <end position="107"/>
    </location>
</feature>
<proteinExistence type="predicted"/>
<name>A0A2M4C8C8_9DIPT</name>
<evidence type="ECO:0000313" key="2">
    <source>
        <dbReference type="EMBL" id="MBW61509.1"/>
    </source>
</evidence>
<sequence>MLLYQLAALLLTVLHDACITRPFRLRTGAARFALWFRFGRILQGPGRSHRWHDRGQRVAHAGFFYPNGATINTFDGPLLPVRTGAALLCVGSPAEIPVANLSRKFGS</sequence>
<protein>
    <submittedName>
        <fullName evidence="2">Putative secreted protein</fullName>
    </submittedName>
</protein>
<evidence type="ECO:0000256" key="1">
    <source>
        <dbReference type="SAM" id="SignalP"/>
    </source>
</evidence>
<dbReference type="EMBL" id="GGFJ01012368">
    <property type="protein sequence ID" value="MBW61509.1"/>
    <property type="molecule type" value="Transcribed_RNA"/>
</dbReference>
<accession>A0A2M4C8C8</accession>
<feature type="signal peptide" evidence="1">
    <location>
        <begin position="1"/>
        <end position="17"/>
    </location>
</feature>
<keyword evidence="1" id="KW-0732">Signal</keyword>
<organism evidence="2">
    <name type="scientific">Anopheles marajoara</name>
    <dbReference type="NCBI Taxonomy" id="58244"/>
    <lineage>
        <taxon>Eukaryota</taxon>
        <taxon>Metazoa</taxon>
        <taxon>Ecdysozoa</taxon>
        <taxon>Arthropoda</taxon>
        <taxon>Hexapoda</taxon>
        <taxon>Insecta</taxon>
        <taxon>Pterygota</taxon>
        <taxon>Neoptera</taxon>
        <taxon>Endopterygota</taxon>
        <taxon>Diptera</taxon>
        <taxon>Nematocera</taxon>
        <taxon>Culicoidea</taxon>
        <taxon>Culicidae</taxon>
        <taxon>Anophelinae</taxon>
        <taxon>Anopheles</taxon>
    </lineage>
</organism>
<reference evidence="2" key="1">
    <citation type="submission" date="2018-01" db="EMBL/GenBank/DDBJ databases">
        <title>An insight into the sialome of Amazonian anophelines.</title>
        <authorList>
            <person name="Ribeiro J.M."/>
            <person name="Scarpassa V."/>
            <person name="Calvo E."/>
        </authorList>
    </citation>
    <scope>NUCLEOTIDE SEQUENCE</scope>
    <source>
        <tissue evidence="2">Salivary glands</tissue>
    </source>
</reference>